<evidence type="ECO:0000313" key="1">
    <source>
        <dbReference type="EMBL" id="TPV36917.1"/>
    </source>
</evidence>
<keyword evidence="2" id="KW-1185">Reference proteome</keyword>
<evidence type="ECO:0008006" key="3">
    <source>
        <dbReference type="Google" id="ProtNLM"/>
    </source>
</evidence>
<evidence type="ECO:0000313" key="2">
    <source>
        <dbReference type="Proteomes" id="UP000315469"/>
    </source>
</evidence>
<reference evidence="1 2" key="1">
    <citation type="submission" date="2019-06" db="EMBL/GenBank/DDBJ databases">
        <title>Taxogenomics and systematics of the genus Pantoea.</title>
        <authorList>
            <person name="Tambong J.T."/>
        </authorList>
    </citation>
    <scope>NUCLEOTIDE SEQUENCE [LARGE SCALE GENOMIC DNA]</scope>
    <source>
        <strain evidence="1 2">LMG 24197</strain>
    </source>
</reference>
<dbReference type="NCBIfam" id="TIGR01053">
    <property type="entry name" value="LSD1"/>
    <property type="match status" value="1"/>
</dbReference>
<name>A0ABY2ZQ86_9GAMM</name>
<organism evidence="1 2">
    <name type="scientific">Pantoea eucalypti</name>
    <dbReference type="NCBI Taxonomy" id="470933"/>
    <lineage>
        <taxon>Bacteria</taxon>
        <taxon>Pseudomonadati</taxon>
        <taxon>Pseudomonadota</taxon>
        <taxon>Gammaproteobacteria</taxon>
        <taxon>Enterobacterales</taxon>
        <taxon>Erwiniaceae</taxon>
        <taxon>Pantoea</taxon>
    </lineage>
</organism>
<gene>
    <name evidence="1" type="ORF">FJW02_10170</name>
</gene>
<comment type="caution">
    <text evidence="1">The sequence shown here is derived from an EMBL/GenBank/DDBJ whole genome shotgun (WGS) entry which is preliminary data.</text>
</comment>
<proteinExistence type="predicted"/>
<accession>A0ABY2ZQ86</accession>
<dbReference type="EMBL" id="VHJB01000062">
    <property type="protein sequence ID" value="TPV36917.1"/>
    <property type="molecule type" value="Genomic_DNA"/>
</dbReference>
<dbReference type="Proteomes" id="UP000315469">
    <property type="component" value="Unassembled WGS sequence"/>
</dbReference>
<dbReference type="RefSeq" id="WP_140915970.1">
    <property type="nucleotide sequence ID" value="NZ_VHJB01000062.1"/>
</dbReference>
<protein>
    <recommendedName>
        <fullName evidence="3">InsA N-terminal domain-containing protein</fullName>
    </recommendedName>
</protein>
<sequence>MPGTISLRCSCCATVNAYRVLLRGG</sequence>